<evidence type="ECO:0000313" key="3">
    <source>
        <dbReference type="Proteomes" id="UP001258181"/>
    </source>
</evidence>
<dbReference type="EMBL" id="JAVDWA010000001">
    <property type="protein sequence ID" value="MDR7072069.1"/>
    <property type="molecule type" value="Genomic_DNA"/>
</dbReference>
<keyword evidence="3" id="KW-1185">Reference proteome</keyword>
<comment type="caution">
    <text evidence="2">The sequence shown here is derived from an EMBL/GenBank/DDBJ whole genome shotgun (WGS) entry which is preliminary data.</text>
</comment>
<dbReference type="InterPro" id="IPR029068">
    <property type="entry name" value="Glyas_Bleomycin-R_OHBP_Dase"/>
</dbReference>
<dbReference type="PANTHER" id="PTHR39175:SF1">
    <property type="entry name" value="FAMILY PROTEIN, PUTATIVE (AFU_ORTHOLOGUE AFUA_3G15060)-RELATED"/>
    <property type="match status" value="1"/>
</dbReference>
<proteinExistence type="predicted"/>
<name>A0ABU1TXZ5_9BACL</name>
<dbReference type="PROSITE" id="PS51819">
    <property type="entry name" value="VOC"/>
    <property type="match status" value="1"/>
</dbReference>
<dbReference type="InterPro" id="IPR004360">
    <property type="entry name" value="Glyas_Fos-R_dOase_dom"/>
</dbReference>
<gene>
    <name evidence="2" type="ORF">J2X07_001044</name>
</gene>
<sequence>MKIVGVHHVQLCIPANQEKEAQKFYCEILQLQEIEKPDSLKKNGGMWFQLGSQELHIGVENLSGPKGKQHPAFLVQEIDLWRNHLIEQGINIQKEAAIPGFNRFSIRDPFDNRLEFIEPI</sequence>
<accession>A0ABU1TXZ5</accession>
<evidence type="ECO:0000259" key="1">
    <source>
        <dbReference type="PROSITE" id="PS51819"/>
    </source>
</evidence>
<dbReference type="InterPro" id="IPR037523">
    <property type="entry name" value="VOC_core"/>
</dbReference>
<protein>
    <submittedName>
        <fullName evidence="2">Catechol 2,3-dioxygenase-like lactoylglutathione lyase family enzyme</fullName>
    </submittedName>
</protein>
<feature type="domain" description="VOC" evidence="1">
    <location>
        <begin position="5"/>
        <end position="119"/>
    </location>
</feature>
<evidence type="ECO:0000313" key="2">
    <source>
        <dbReference type="EMBL" id="MDR7072069.1"/>
    </source>
</evidence>
<dbReference type="Gene3D" id="3.10.180.10">
    <property type="entry name" value="2,3-Dihydroxybiphenyl 1,2-Dioxygenase, domain 1"/>
    <property type="match status" value="1"/>
</dbReference>
<dbReference type="RefSeq" id="WP_310257227.1">
    <property type="nucleotide sequence ID" value="NZ_JAVDWA010000001.1"/>
</dbReference>
<dbReference type="PANTHER" id="PTHR39175">
    <property type="entry name" value="FAMILY PROTEIN, PUTATIVE (AFU_ORTHOLOGUE AFUA_3G15060)-RELATED"/>
    <property type="match status" value="1"/>
</dbReference>
<organism evidence="2 3">
    <name type="scientific">Fictibacillus barbaricus</name>
    <dbReference type="NCBI Taxonomy" id="182136"/>
    <lineage>
        <taxon>Bacteria</taxon>
        <taxon>Bacillati</taxon>
        <taxon>Bacillota</taxon>
        <taxon>Bacilli</taxon>
        <taxon>Bacillales</taxon>
        <taxon>Fictibacillaceae</taxon>
        <taxon>Fictibacillus</taxon>
    </lineage>
</organism>
<dbReference type="SUPFAM" id="SSF54593">
    <property type="entry name" value="Glyoxalase/Bleomycin resistance protein/Dihydroxybiphenyl dioxygenase"/>
    <property type="match status" value="1"/>
</dbReference>
<dbReference type="Pfam" id="PF00903">
    <property type="entry name" value="Glyoxalase"/>
    <property type="match status" value="1"/>
</dbReference>
<reference evidence="2 3" key="1">
    <citation type="submission" date="2023-07" db="EMBL/GenBank/DDBJ databases">
        <title>Sorghum-associated microbial communities from plants grown in Nebraska, USA.</title>
        <authorList>
            <person name="Schachtman D."/>
        </authorList>
    </citation>
    <scope>NUCLEOTIDE SEQUENCE [LARGE SCALE GENOMIC DNA]</scope>
    <source>
        <strain evidence="2 3">BE211</strain>
    </source>
</reference>
<dbReference type="Proteomes" id="UP001258181">
    <property type="component" value="Unassembled WGS sequence"/>
</dbReference>